<dbReference type="GO" id="GO:0006352">
    <property type="term" value="P:DNA-templated transcription initiation"/>
    <property type="evidence" value="ECO:0007669"/>
    <property type="project" value="InterPro"/>
</dbReference>
<keyword evidence="4" id="KW-0804">Transcription</keyword>
<sequence>MNTLMYGPVARSCDDRRDDRRNDAHAASAANGVGAPPSLRVERPQAAPPEPSPLAWQAIPAADEQTQVLRLMPLIARIVRSLAPQTSVAMAQEDMTQIALIAALDAIRRYGPPDERFTAYAATRIRGAVLDELRRLDWRPRTLRQASHRRRDAERELTRTLGRAPTREELRVHAGMDAAALEEAEMAGYAESIASFDELLAEGGMAANEALVERRSPEDLVAMRQSLMRSLDALDPREQRVVQLYYEFDMNLEEIGEVLGLTRARICQIHQVALGKMKVALHDAGRSGARNARVPQRNDQTSLTR</sequence>
<dbReference type="InterPro" id="IPR014284">
    <property type="entry name" value="RNA_pol_sigma-70_dom"/>
</dbReference>
<dbReference type="InterPro" id="IPR013325">
    <property type="entry name" value="RNA_pol_sigma_r2"/>
</dbReference>
<evidence type="ECO:0000256" key="3">
    <source>
        <dbReference type="ARBA" id="ARBA00023125"/>
    </source>
</evidence>
<dbReference type="InterPro" id="IPR007630">
    <property type="entry name" value="RNA_pol_sigma70_r4"/>
</dbReference>
<dbReference type="PRINTS" id="PR00046">
    <property type="entry name" value="SIGMA70FCT"/>
</dbReference>
<feature type="region of interest" description="Disordered" evidence="5">
    <location>
        <begin position="285"/>
        <end position="305"/>
    </location>
</feature>
<dbReference type="InterPro" id="IPR000943">
    <property type="entry name" value="RNA_pol_sigma70"/>
</dbReference>
<dbReference type="GO" id="GO:0016987">
    <property type="term" value="F:sigma factor activity"/>
    <property type="evidence" value="ECO:0007669"/>
    <property type="project" value="UniProtKB-KW"/>
</dbReference>
<name>A0A5E4ULC2_9BURK</name>
<accession>A0A5E4ULC2</accession>
<organism evidence="7 8">
    <name type="scientific">Pandoraea cepalis</name>
    <dbReference type="NCBI Taxonomy" id="2508294"/>
    <lineage>
        <taxon>Bacteria</taxon>
        <taxon>Pseudomonadati</taxon>
        <taxon>Pseudomonadota</taxon>
        <taxon>Betaproteobacteria</taxon>
        <taxon>Burkholderiales</taxon>
        <taxon>Burkholderiaceae</taxon>
        <taxon>Pandoraea</taxon>
    </lineage>
</organism>
<keyword evidence="2" id="KW-0731">Sigma factor</keyword>
<dbReference type="Pfam" id="PF04545">
    <property type="entry name" value="Sigma70_r4"/>
    <property type="match status" value="1"/>
</dbReference>
<dbReference type="PROSITE" id="PS00716">
    <property type="entry name" value="SIGMA70_2"/>
    <property type="match status" value="1"/>
</dbReference>
<evidence type="ECO:0000256" key="2">
    <source>
        <dbReference type="ARBA" id="ARBA00023082"/>
    </source>
</evidence>
<dbReference type="Pfam" id="PF04542">
    <property type="entry name" value="Sigma70_r2"/>
    <property type="match status" value="1"/>
</dbReference>
<evidence type="ECO:0000259" key="6">
    <source>
        <dbReference type="PROSITE" id="PS00716"/>
    </source>
</evidence>
<dbReference type="SUPFAM" id="SSF88659">
    <property type="entry name" value="Sigma3 and sigma4 domains of RNA polymerase sigma factors"/>
    <property type="match status" value="2"/>
</dbReference>
<dbReference type="RefSeq" id="WP_254440979.1">
    <property type="nucleotide sequence ID" value="NZ_CABPSL010000006.1"/>
</dbReference>
<evidence type="ECO:0000256" key="5">
    <source>
        <dbReference type="SAM" id="MobiDB-lite"/>
    </source>
</evidence>
<evidence type="ECO:0000313" key="7">
    <source>
        <dbReference type="EMBL" id="VVE00716.1"/>
    </source>
</evidence>
<keyword evidence="1" id="KW-0805">Transcription regulation</keyword>
<dbReference type="InterPro" id="IPR013324">
    <property type="entry name" value="RNA_pol_sigma_r3/r4-like"/>
</dbReference>
<protein>
    <submittedName>
        <fullName evidence="7">RNA polymerase sigma factor for flagellar operon</fullName>
    </submittedName>
</protein>
<gene>
    <name evidence="7" type="ORF">PCE31106_02106</name>
</gene>
<dbReference type="Gene3D" id="1.10.1740.10">
    <property type="match status" value="1"/>
</dbReference>
<dbReference type="InterPro" id="IPR007627">
    <property type="entry name" value="RNA_pol_sigma70_r2"/>
</dbReference>
<dbReference type="Proteomes" id="UP000384354">
    <property type="component" value="Unassembled WGS sequence"/>
</dbReference>
<dbReference type="GO" id="GO:0003899">
    <property type="term" value="F:DNA-directed RNA polymerase activity"/>
    <property type="evidence" value="ECO:0007669"/>
    <property type="project" value="InterPro"/>
</dbReference>
<keyword evidence="7" id="KW-0282">Flagellum</keyword>
<dbReference type="PANTHER" id="PTHR30385:SF7">
    <property type="entry name" value="RNA POLYMERASE SIGMA FACTOR FLIA"/>
    <property type="match status" value="1"/>
</dbReference>
<evidence type="ECO:0000256" key="4">
    <source>
        <dbReference type="ARBA" id="ARBA00023163"/>
    </source>
</evidence>
<dbReference type="NCBIfam" id="TIGR02937">
    <property type="entry name" value="sigma70-ECF"/>
    <property type="match status" value="1"/>
</dbReference>
<dbReference type="PANTHER" id="PTHR30385">
    <property type="entry name" value="SIGMA FACTOR F FLAGELLAR"/>
    <property type="match status" value="1"/>
</dbReference>
<dbReference type="GO" id="GO:0003677">
    <property type="term" value="F:DNA binding"/>
    <property type="evidence" value="ECO:0007669"/>
    <property type="project" value="UniProtKB-KW"/>
</dbReference>
<keyword evidence="7" id="KW-0966">Cell projection</keyword>
<proteinExistence type="predicted"/>
<dbReference type="EMBL" id="CABPSL010000006">
    <property type="protein sequence ID" value="VVE00716.1"/>
    <property type="molecule type" value="Genomic_DNA"/>
</dbReference>
<evidence type="ECO:0000313" key="8">
    <source>
        <dbReference type="Proteomes" id="UP000384354"/>
    </source>
</evidence>
<keyword evidence="3" id="KW-0238">DNA-binding</keyword>
<feature type="domain" description="RNA polymerase sigma-70" evidence="6">
    <location>
        <begin position="251"/>
        <end position="277"/>
    </location>
</feature>
<dbReference type="NCBIfam" id="TIGR02479">
    <property type="entry name" value="FliA_WhiG"/>
    <property type="match status" value="1"/>
</dbReference>
<dbReference type="AlphaFoldDB" id="A0A5E4ULC2"/>
<evidence type="ECO:0000256" key="1">
    <source>
        <dbReference type="ARBA" id="ARBA00023015"/>
    </source>
</evidence>
<dbReference type="Gene3D" id="1.20.140.160">
    <property type="match status" value="1"/>
</dbReference>
<dbReference type="InterPro" id="IPR012845">
    <property type="entry name" value="RNA_pol_sigma_FliA_WhiG"/>
</dbReference>
<dbReference type="CDD" id="cd06171">
    <property type="entry name" value="Sigma70_r4"/>
    <property type="match status" value="1"/>
</dbReference>
<feature type="compositionally biased region" description="Basic and acidic residues" evidence="5">
    <location>
        <begin position="12"/>
        <end position="24"/>
    </location>
</feature>
<reference evidence="7 8" key="1">
    <citation type="submission" date="2019-08" db="EMBL/GenBank/DDBJ databases">
        <authorList>
            <person name="Peeters C."/>
        </authorList>
    </citation>
    <scope>NUCLEOTIDE SEQUENCE [LARGE SCALE GENOMIC DNA]</scope>
    <source>
        <strain evidence="7 8">LMG 31106</strain>
    </source>
</reference>
<dbReference type="SUPFAM" id="SSF88946">
    <property type="entry name" value="Sigma2 domain of RNA polymerase sigma factors"/>
    <property type="match status" value="1"/>
</dbReference>
<keyword evidence="7" id="KW-0969">Cilium</keyword>
<feature type="region of interest" description="Disordered" evidence="5">
    <location>
        <begin position="1"/>
        <end position="51"/>
    </location>
</feature>